<dbReference type="EMBL" id="MLYV02000973">
    <property type="protein sequence ID" value="PSR74647.1"/>
    <property type="molecule type" value="Genomic_DNA"/>
</dbReference>
<dbReference type="AlphaFoldDB" id="A0A2R6NQ33"/>
<protein>
    <submittedName>
        <fullName evidence="2">Uncharacterized protein</fullName>
    </submittedName>
</protein>
<proteinExistence type="predicted"/>
<dbReference type="Proteomes" id="UP000186601">
    <property type="component" value="Unassembled WGS sequence"/>
</dbReference>
<organism evidence="2 3">
    <name type="scientific">Hermanssonia centrifuga</name>
    <dbReference type="NCBI Taxonomy" id="98765"/>
    <lineage>
        <taxon>Eukaryota</taxon>
        <taxon>Fungi</taxon>
        <taxon>Dikarya</taxon>
        <taxon>Basidiomycota</taxon>
        <taxon>Agaricomycotina</taxon>
        <taxon>Agaricomycetes</taxon>
        <taxon>Polyporales</taxon>
        <taxon>Meruliaceae</taxon>
        <taxon>Hermanssonia</taxon>
    </lineage>
</organism>
<gene>
    <name evidence="2" type="ORF">PHLCEN_2v9663</name>
</gene>
<accession>A0A2R6NQ33</accession>
<keyword evidence="3" id="KW-1185">Reference proteome</keyword>
<evidence type="ECO:0000313" key="2">
    <source>
        <dbReference type="EMBL" id="PSR74647.1"/>
    </source>
</evidence>
<feature type="region of interest" description="Disordered" evidence="1">
    <location>
        <begin position="23"/>
        <end position="92"/>
    </location>
</feature>
<reference evidence="2 3" key="1">
    <citation type="submission" date="2018-02" db="EMBL/GenBank/DDBJ databases">
        <title>Genome sequence of the basidiomycete white-rot fungus Phlebia centrifuga.</title>
        <authorList>
            <person name="Granchi Z."/>
            <person name="Peng M."/>
            <person name="de Vries R.P."/>
            <person name="Hilden K."/>
            <person name="Makela M.R."/>
            <person name="Grigoriev I."/>
            <person name="Riley R."/>
        </authorList>
    </citation>
    <scope>NUCLEOTIDE SEQUENCE [LARGE SCALE GENOMIC DNA]</scope>
    <source>
        <strain evidence="2 3">FBCC195</strain>
    </source>
</reference>
<feature type="compositionally biased region" description="Polar residues" evidence="1">
    <location>
        <begin position="23"/>
        <end position="41"/>
    </location>
</feature>
<dbReference type="OrthoDB" id="2756261at2759"/>
<sequence>MSSNGDTNNTGSSDWMSKYLTASATPYSQSGPPNPDGSSISGPPVITPVFNMQDNVFAIPPSPVNSSSQESHTSGEGGRVNSGETHWNFLSSPLAPTSTLGIRAKRDKDSIDAICPPQPEIYRKMPGQHARAFASQHAAAQGLTAEQTQAVLDFCEFKFTEMMIAMQVAMFKHENMMAQWMLRLYVRHPDFQDHFQDNLDSLGLPPSTKDDPVDWQMFRTSVSDELAVQRSWMKNKQGAIVEFNRTKKQGQTGKHWEYIDERIAEMRAIMKQYPPAQRKMHEAAFFAKVLAEDQILYPPSSGALMRQTYDNEAGHDWQRSMEVVVSNFVVDNDEVMHA</sequence>
<name>A0A2R6NQ33_9APHY</name>
<evidence type="ECO:0000313" key="3">
    <source>
        <dbReference type="Proteomes" id="UP000186601"/>
    </source>
</evidence>
<comment type="caution">
    <text evidence="2">The sequence shown here is derived from an EMBL/GenBank/DDBJ whole genome shotgun (WGS) entry which is preliminary data.</text>
</comment>
<feature type="compositionally biased region" description="Polar residues" evidence="1">
    <location>
        <begin position="82"/>
        <end position="92"/>
    </location>
</feature>
<dbReference type="STRING" id="98765.A0A2R6NQ33"/>
<feature type="compositionally biased region" description="Polar residues" evidence="1">
    <location>
        <begin position="64"/>
        <end position="74"/>
    </location>
</feature>
<evidence type="ECO:0000256" key="1">
    <source>
        <dbReference type="SAM" id="MobiDB-lite"/>
    </source>
</evidence>